<feature type="compositionally biased region" description="Basic and acidic residues" evidence="1">
    <location>
        <begin position="1"/>
        <end position="25"/>
    </location>
</feature>
<comment type="caution">
    <text evidence="2">The sequence shown here is derived from an EMBL/GenBank/DDBJ whole genome shotgun (WGS) entry which is preliminary data.</text>
</comment>
<gene>
    <name evidence="2" type="ORF">EXY23_19590</name>
</gene>
<dbReference type="OrthoDB" id="8112769at2"/>
<dbReference type="InterPro" id="IPR018550">
    <property type="entry name" value="Lipid-A_deacylase-rel"/>
</dbReference>
<sequence>MRLRRELPRLTRPDDRRAFGSEALKRPAQHAGESGSIRPPPLDAARGYPLPLSLADVGPTGSWRLRVRITLLGLACGLVAPGIALAQETGPRIHAGAGLGGLFSEIRGGPNWHDPNAKESSFAINGELLLASPVPARLTEGLDPLYRWVFQPRPHLGFTANTAGNTSKGYFGLTWTTFLARDLFRPGDGLRFDFLFGGSINDGLHDRRLPDRKDLGGNLLFHVGGEIGYQFDRNWSVSLFLDHDSNAGTAKRNQGLNSLGLRLGYAL</sequence>
<proteinExistence type="predicted"/>
<accession>A0A4R4D8G4</accession>
<dbReference type="Pfam" id="PF09411">
    <property type="entry name" value="PagL"/>
    <property type="match status" value="1"/>
</dbReference>
<reference evidence="2 3" key="1">
    <citation type="submission" date="2019-03" db="EMBL/GenBank/DDBJ databases">
        <title>Paracraurococcus aquatilis NE82 genome sequence.</title>
        <authorList>
            <person name="Zhao Y."/>
            <person name="Du Z."/>
        </authorList>
    </citation>
    <scope>NUCLEOTIDE SEQUENCE [LARGE SCALE GENOMIC DNA]</scope>
    <source>
        <strain evidence="2 3">NE82</strain>
    </source>
</reference>
<feature type="region of interest" description="Disordered" evidence="1">
    <location>
        <begin position="1"/>
        <end position="42"/>
    </location>
</feature>
<keyword evidence="2" id="KW-0378">Hydrolase</keyword>
<keyword evidence="3" id="KW-1185">Reference proteome</keyword>
<name>A0A4R4D8G4_9PROT</name>
<evidence type="ECO:0000256" key="1">
    <source>
        <dbReference type="SAM" id="MobiDB-lite"/>
    </source>
</evidence>
<organism evidence="2 3">
    <name type="scientific">Roseicella aquatilis</name>
    <dbReference type="NCBI Taxonomy" id="2527868"/>
    <lineage>
        <taxon>Bacteria</taxon>
        <taxon>Pseudomonadati</taxon>
        <taxon>Pseudomonadota</taxon>
        <taxon>Alphaproteobacteria</taxon>
        <taxon>Acetobacterales</taxon>
        <taxon>Roseomonadaceae</taxon>
        <taxon>Roseicella</taxon>
    </lineage>
</organism>
<dbReference type="AlphaFoldDB" id="A0A4R4D8G4"/>
<dbReference type="GO" id="GO:0016787">
    <property type="term" value="F:hydrolase activity"/>
    <property type="evidence" value="ECO:0007669"/>
    <property type="project" value="UniProtKB-KW"/>
</dbReference>
<dbReference type="Gene3D" id="2.40.160.20">
    <property type="match status" value="1"/>
</dbReference>
<dbReference type="EMBL" id="SKBM01000022">
    <property type="protein sequence ID" value="TCZ56598.1"/>
    <property type="molecule type" value="Genomic_DNA"/>
</dbReference>
<evidence type="ECO:0000313" key="2">
    <source>
        <dbReference type="EMBL" id="TCZ56598.1"/>
    </source>
</evidence>
<evidence type="ECO:0000313" key="3">
    <source>
        <dbReference type="Proteomes" id="UP000295023"/>
    </source>
</evidence>
<protein>
    <submittedName>
        <fullName evidence="2">Acyloxyacyl hydrolase</fullName>
    </submittedName>
</protein>
<dbReference type="Proteomes" id="UP000295023">
    <property type="component" value="Unassembled WGS sequence"/>
</dbReference>